<dbReference type="EMBL" id="JACJJL010000003">
    <property type="protein sequence ID" value="MBM6660695.1"/>
    <property type="molecule type" value="Genomic_DNA"/>
</dbReference>
<dbReference type="Proteomes" id="UP000764045">
    <property type="component" value="Unassembled WGS sequence"/>
</dbReference>
<keyword evidence="2" id="KW-1185">Reference proteome</keyword>
<name>A0A938WLN7_9BACT</name>
<gene>
    <name evidence="1" type="ORF">H6B30_02830</name>
</gene>
<protein>
    <submittedName>
        <fullName evidence="1">Uncharacterized protein</fullName>
    </submittedName>
</protein>
<dbReference type="AlphaFoldDB" id="A0A938WLN7"/>
<evidence type="ECO:0000313" key="2">
    <source>
        <dbReference type="Proteomes" id="UP000764045"/>
    </source>
</evidence>
<proteinExistence type="predicted"/>
<sequence length="90" mass="10268">MPNKRTLKREIKQTCLDIFAECVAVSLYGTPKEKECAEALMHTLIKTESDFISRISHPEPGLPAKAYFNDLVNKFNEQISEIINQIKISE</sequence>
<evidence type="ECO:0000313" key="1">
    <source>
        <dbReference type="EMBL" id="MBM6660695.1"/>
    </source>
</evidence>
<comment type="caution">
    <text evidence="1">The sequence shown here is derived from an EMBL/GenBank/DDBJ whole genome shotgun (WGS) entry which is preliminary data.</text>
</comment>
<accession>A0A938WLN7</accession>
<reference evidence="1 2" key="1">
    <citation type="journal article" date="2021" name="Sci. Rep.">
        <title>The distribution of antibiotic resistance genes in chicken gut microbiota commensals.</title>
        <authorList>
            <person name="Juricova H."/>
            <person name="Matiasovicova J."/>
            <person name="Kubasova T."/>
            <person name="Cejkova D."/>
            <person name="Rychlik I."/>
        </authorList>
    </citation>
    <scope>NUCLEOTIDE SEQUENCE [LARGE SCALE GENOMIC DNA]</scope>
    <source>
        <strain evidence="1 2">An819</strain>
    </source>
</reference>
<organism evidence="1 2">
    <name type="scientific">Marseilla massiliensis</name>
    <dbReference type="NCBI Taxonomy" id="1841864"/>
    <lineage>
        <taxon>Bacteria</taxon>
        <taxon>Pseudomonadati</taxon>
        <taxon>Bacteroidota</taxon>
        <taxon>Bacteroidia</taxon>
        <taxon>Bacteroidales</taxon>
        <taxon>Prevotellaceae</taxon>
        <taxon>Marseilla</taxon>
    </lineage>
</organism>